<dbReference type="Proteomes" id="UP000008021">
    <property type="component" value="Chromosome 1"/>
</dbReference>
<dbReference type="EnsemblPlants" id="OMERI01G15140.1">
    <property type="protein sequence ID" value="OMERI01G15140.1"/>
    <property type="gene ID" value="OMERI01G15140"/>
</dbReference>
<name>A0A0E0C2A0_9ORYZ</name>
<dbReference type="HOGENOM" id="CLU_3053690_0_0_1"/>
<reference evidence="2" key="1">
    <citation type="submission" date="2015-04" db="UniProtKB">
        <authorList>
            <consortium name="EnsemblPlants"/>
        </authorList>
    </citation>
    <scope>IDENTIFICATION</scope>
</reference>
<dbReference type="AlphaFoldDB" id="A0A0E0C2A0"/>
<evidence type="ECO:0000313" key="3">
    <source>
        <dbReference type="Proteomes" id="UP000008021"/>
    </source>
</evidence>
<proteinExistence type="predicted"/>
<reference evidence="2" key="2">
    <citation type="submission" date="2018-05" db="EMBL/GenBank/DDBJ databases">
        <title>OmerRS3 (Oryza meridionalis Reference Sequence Version 3).</title>
        <authorList>
            <person name="Zhang J."/>
            <person name="Kudrna D."/>
            <person name="Lee S."/>
            <person name="Talag J."/>
            <person name="Welchert J."/>
            <person name="Wing R.A."/>
        </authorList>
    </citation>
    <scope>NUCLEOTIDE SEQUENCE [LARGE SCALE GENOMIC DNA]</scope>
    <source>
        <strain evidence="2">cv. OR44</strain>
    </source>
</reference>
<sequence length="54" mass="5267">MNHRGQYIVDDVGGMEEGTGGGGGAVGWRGSSGGAAGWGGDEVEAEAVSGRESV</sequence>
<keyword evidence="3" id="KW-1185">Reference proteome</keyword>
<evidence type="ECO:0000313" key="2">
    <source>
        <dbReference type="EnsemblPlants" id="OMERI01G15140.1"/>
    </source>
</evidence>
<protein>
    <recommendedName>
        <fullName evidence="4">DUF834 domain-containing protein</fullName>
    </recommendedName>
</protein>
<feature type="region of interest" description="Disordered" evidence="1">
    <location>
        <begin position="1"/>
        <end position="54"/>
    </location>
</feature>
<evidence type="ECO:0000256" key="1">
    <source>
        <dbReference type="SAM" id="MobiDB-lite"/>
    </source>
</evidence>
<feature type="compositionally biased region" description="Gly residues" evidence="1">
    <location>
        <begin position="15"/>
        <end position="40"/>
    </location>
</feature>
<dbReference type="Gramene" id="OMERI01G15140.1">
    <property type="protein sequence ID" value="OMERI01G15140.1"/>
    <property type="gene ID" value="OMERI01G15140"/>
</dbReference>
<evidence type="ECO:0008006" key="4">
    <source>
        <dbReference type="Google" id="ProtNLM"/>
    </source>
</evidence>
<organism evidence="2">
    <name type="scientific">Oryza meridionalis</name>
    <dbReference type="NCBI Taxonomy" id="40149"/>
    <lineage>
        <taxon>Eukaryota</taxon>
        <taxon>Viridiplantae</taxon>
        <taxon>Streptophyta</taxon>
        <taxon>Embryophyta</taxon>
        <taxon>Tracheophyta</taxon>
        <taxon>Spermatophyta</taxon>
        <taxon>Magnoliopsida</taxon>
        <taxon>Liliopsida</taxon>
        <taxon>Poales</taxon>
        <taxon>Poaceae</taxon>
        <taxon>BOP clade</taxon>
        <taxon>Oryzoideae</taxon>
        <taxon>Oryzeae</taxon>
        <taxon>Oryzinae</taxon>
        <taxon>Oryza</taxon>
    </lineage>
</organism>
<accession>A0A0E0C2A0</accession>